<comment type="subcellular location">
    <subcellularLocation>
        <location evidence="1">Cell membrane</location>
        <topology evidence="1">Multi-pass membrane protein</topology>
    </subcellularLocation>
</comment>
<name>A0ABN8ADC2_9BACI</name>
<keyword evidence="2" id="KW-1003">Cell membrane</keyword>
<evidence type="ECO:0000256" key="3">
    <source>
        <dbReference type="ARBA" id="ARBA00022692"/>
    </source>
</evidence>
<evidence type="ECO:0000256" key="6">
    <source>
        <dbReference type="SAM" id="Phobius"/>
    </source>
</evidence>
<keyword evidence="5 6" id="KW-0472">Membrane</keyword>
<evidence type="ECO:0000256" key="4">
    <source>
        <dbReference type="ARBA" id="ARBA00022989"/>
    </source>
</evidence>
<organism evidence="8 9">
    <name type="scientific">Sutcliffiella rhizosphaerae</name>
    <dbReference type="NCBI Taxonomy" id="2880967"/>
    <lineage>
        <taxon>Bacteria</taxon>
        <taxon>Bacillati</taxon>
        <taxon>Bacillota</taxon>
        <taxon>Bacilli</taxon>
        <taxon>Bacillales</taxon>
        <taxon>Bacillaceae</taxon>
        <taxon>Sutcliffiella</taxon>
    </lineage>
</organism>
<feature type="transmembrane region" description="Helical" evidence="6">
    <location>
        <begin position="225"/>
        <end position="248"/>
    </location>
</feature>
<reference evidence="8 9" key="1">
    <citation type="submission" date="2021-10" db="EMBL/GenBank/DDBJ databases">
        <authorList>
            <person name="Criscuolo A."/>
        </authorList>
    </citation>
    <scope>NUCLEOTIDE SEQUENCE [LARGE SCALE GENOMIC DNA]</scope>
    <source>
        <strain evidence="9">CIP 111883</strain>
    </source>
</reference>
<feature type="transmembrane region" description="Helical" evidence="6">
    <location>
        <begin position="304"/>
        <end position="326"/>
    </location>
</feature>
<feature type="transmembrane region" description="Helical" evidence="6">
    <location>
        <begin position="396"/>
        <end position="414"/>
    </location>
</feature>
<dbReference type="Pfam" id="PF12698">
    <property type="entry name" value="ABC2_membrane_3"/>
    <property type="match status" value="1"/>
</dbReference>
<sequence>MLKAFIYKDFLHLLRDKKEVLMLLAMPFILISILGFAFGGSGNNGLSLHTHVAVVDEGSLEEGLEQLQEWMGSQGIPESAQQPILMTARETSLPEVLINNVMKKNLTDLVTIDEVSDTNAAVESTKYAGVIKISAEYRLETWKSQFFDEPTNLQLELLLNRDKGLEASVVSDIVEKVTEQLRLQTVLTKEAHANNQLSLDLPSLLEIDGEKVALDGKKPVNSFEYFAVGMSTMFALYVISFVAGYAYYEKTTFVYDRILLSNTSPFIYATSKWISAVFISYLQLCILYGLAALVYKVYWSDLLAFFILTFFFSLVIGSMTVLITALSYRYNTNQISSIFSAFLVSVFAFIGGSFASWREFSDTMYQMGSFTPNGAALQGYVKILSGGGLSDITPNLWSLTVLSVLMLVIAIPCYPRRRSN</sequence>
<dbReference type="PANTHER" id="PTHR30294:SF29">
    <property type="entry name" value="MULTIDRUG ABC TRANSPORTER PERMEASE YBHS-RELATED"/>
    <property type="match status" value="1"/>
</dbReference>
<feature type="domain" description="ABC-2 type transporter transmembrane" evidence="7">
    <location>
        <begin position="20"/>
        <end position="411"/>
    </location>
</feature>
<dbReference type="EMBL" id="CAKJTJ010000016">
    <property type="protein sequence ID" value="CAG9622082.1"/>
    <property type="molecule type" value="Genomic_DNA"/>
</dbReference>
<feature type="transmembrane region" description="Helical" evidence="6">
    <location>
        <begin position="273"/>
        <end position="298"/>
    </location>
</feature>
<dbReference type="InterPro" id="IPR051449">
    <property type="entry name" value="ABC-2_transporter_component"/>
</dbReference>
<comment type="caution">
    <text evidence="8">The sequence shown here is derived from an EMBL/GenBank/DDBJ whole genome shotgun (WGS) entry which is preliminary data.</text>
</comment>
<accession>A0ABN8ADC2</accession>
<evidence type="ECO:0000256" key="1">
    <source>
        <dbReference type="ARBA" id="ARBA00004651"/>
    </source>
</evidence>
<keyword evidence="3 6" id="KW-0812">Transmembrane</keyword>
<proteinExistence type="predicted"/>
<gene>
    <name evidence="8" type="primary">lnrM</name>
    <name evidence="8" type="ORF">BACCIP111883_02873</name>
</gene>
<evidence type="ECO:0000256" key="2">
    <source>
        <dbReference type="ARBA" id="ARBA00022475"/>
    </source>
</evidence>
<dbReference type="PANTHER" id="PTHR30294">
    <property type="entry name" value="MEMBRANE COMPONENT OF ABC TRANSPORTER YHHJ-RELATED"/>
    <property type="match status" value="1"/>
</dbReference>
<protein>
    <submittedName>
        <fullName evidence="8">Linearmycin resistance permease protein LnrM</fullName>
    </submittedName>
</protein>
<evidence type="ECO:0000259" key="7">
    <source>
        <dbReference type="Pfam" id="PF12698"/>
    </source>
</evidence>
<feature type="transmembrane region" description="Helical" evidence="6">
    <location>
        <begin position="20"/>
        <end position="38"/>
    </location>
</feature>
<feature type="transmembrane region" description="Helical" evidence="6">
    <location>
        <begin position="338"/>
        <end position="357"/>
    </location>
</feature>
<evidence type="ECO:0000256" key="5">
    <source>
        <dbReference type="ARBA" id="ARBA00023136"/>
    </source>
</evidence>
<evidence type="ECO:0000313" key="8">
    <source>
        <dbReference type="EMBL" id="CAG9622082.1"/>
    </source>
</evidence>
<keyword evidence="9" id="KW-1185">Reference proteome</keyword>
<dbReference type="Proteomes" id="UP000789833">
    <property type="component" value="Unassembled WGS sequence"/>
</dbReference>
<dbReference type="RefSeq" id="WP_230502230.1">
    <property type="nucleotide sequence ID" value="NZ_CAKJTJ010000016.1"/>
</dbReference>
<keyword evidence="4 6" id="KW-1133">Transmembrane helix</keyword>
<evidence type="ECO:0000313" key="9">
    <source>
        <dbReference type="Proteomes" id="UP000789833"/>
    </source>
</evidence>
<dbReference type="InterPro" id="IPR013525">
    <property type="entry name" value="ABC2_TM"/>
</dbReference>